<feature type="domain" description="Xaa-Pro dipeptidyl-peptidase-like" evidence="1">
    <location>
        <begin position="17"/>
        <end position="202"/>
    </location>
</feature>
<proteinExistence type="predicted"/>
<accession>A0A382W417</accession>
<dbReference type="Gene3D" id="3.40.50.1820">
    <property type="entry name" value="alpha/beta hydrolase"/>
    <property type="match status" value="1"/>
</dbReference>
<dbReference type="Pfam" id="PF02129">
    <property type="entry name" value="Peptidase_S15"/>
    <property type="match status" value="1"/>
</dbReference>
<evidence type="ECO:0000313" key="2">
    <source>
        <dbReference type="EMBL" id="SVD53330.1"/>
    </source>
</evidence>
<dbReference type="SUPFAM" id="SSF53474">
    <property type="entry name" value="alpha/beta-Hydrolases"/>
    <property type="match status" value="1"/>
</dbReference>
<name>A0A382W417_9ZZZZ</name>
<dbReference type="InterPro" id="IPR000383">
    <property type="entry name" value="Xaa-Pro-like_dom"/>
</dbReference>
<protein>
    <recommendedName>
        <fullName evidence="1">Xaa-Pro dipeptidyl-peptidase-like domain-containing protein</fullName>
    </recommendedName>
</protein>
<sequence>HGDTGCKASCLPRARHLAQRGYVVGAYSVRGQGASEGLTFHMGAREIFDLQDVVAWILSDCPVHPERLAVCGSSQGGWHAYMAAIHCPQVATVVPENVFTDYASFVVRDGCLNRWFFTRTMRRRIMTAGFQELTRQWALAGEWELLRTWMHERSPLNFADRIHCPVFIVHGWHDVGMPPNEVVEMYERLQVPKKLYLGAGGHDGVEHEDAKQLRESLVDRWLDHWLQGEESGILDEAPITVARRPGWDHVSLQSLTEETCRVYHLRVDGGLKDEPPDGPT</sequence>
<dbReference type="AlphaFoldDB" id="A0A382W417"/>
<evidence type="ECO:0000259" key="1">
    <source>
        <dbReference type="Pfam" id="PF02129"/>
    </source>
</evidence>
<feature type="non-terminal residue" evidence="2">
    <location>
        <position position="1"/>
    </location>
</feature>
<reference evidence="2" key="1">
    <citation type="submission" date="2018-05" db="EMBL/GenBank/DDBJ databases">
        <authorList>
            <person name="Lanie J.A."/>
            <person name="Ng W.-L."/>
            <person name="Kazmierczak K.M."/>
            <person name="Andrzejewski T.M."/>
            <person name="Davidsen T.M."/>
            <person name="Wayne K.J."/>
            <person name="Tettelin H."/>
            <person name="Glass J.I."/>
            <person name="Rusch D."/>
            <person name="Podicherti R."/>
            <person name="Tsui H.-C.T."/>
            <person name="Winkler M.E."/>
        </authorList>
    </citation>
    <scope>NUCLEOTIDE SEQUENCE</scope>
</reference>
<dbReference type="InterPro" id="IPR052920">
    <property type="entry name" value="DNA-binding_regulatory"/>
</dbReference>
<organism evidence="2">
    <name type="scientific">marine metagenome</name>
    <dbReference type="NCBI Taxonomy" id="408172"/>
    <lineage>
        <taxon>unclassified sequences</taxon>
        <taxon>metagenomes</taxon>
        <taxon>ecological metagenomes</taxon>
    </lineage>
</organism>
<dbReference type="EMBL" id="UINC01156744">
    <property type="protein sequence ID" value="SVD53330.1"/>
    <property type="molecule type" value="Genomic_DNA"/>
</dbReference>
<dbReference type="InterPro" id="IPR029058">
    <property type="entry name" value="AB_hydrolase_fold"/>
</dbReference>
<dbReference type="GO" id="GO:0016787">
    <property type="term" value="F:hydrolase activity"/>
    <property type="evidence" value="ECO:0007669"/>
    <property type="project" value="InterPro"/>
</dbReference>
<dbReference type="PANTHER" id="PTHR43358">
    <property type="entry name" value="ALPHA/BETA-HYDROLASE"/>
    <property type="match status" value="1"/>
</dbReference>
<feature type="non-terminal residue" evidence="2">
    <location>
        <position position="280"/>
    </location>
</feature>
<dbReference type="PANTHER" id="PTHR43358:SF4">
    <property type="entry name" value="ALPHA_BETA HYDROLASE FOLD-1 DOMAIN-CONTAINING PROTEIN"/>
    <property type="match status" value="1"/>
</dbReference>
<gene>
    <name evidence="2" type="ORF">METZ01_LOCUS406184</name>
</gene>